<keyword evidence="2 7" id="KW-0813">Transport</keyword>
<feature type="transmembrane region" description="Helical" evidence="7">
    <location>
        <begin position="224"/>
        <end position="248"/>
    </location>
</feature>
<dbReference type="SUPFAM" id="SSF161098">
    <property type="entry name" value="MetI-like"/>
    <property type="match status" value="1"/>
</dbReference>
<dbReference type="RefSeq" id="WP_124195069.1">
    <property type="nucleotide sequence ID" value="NZ_REGA01000005.1"/>
</dbReference>
<dbReference type="GO" id="GO:0055085">
    <property type="term" value="P:transmembrane transport"/>
    <property type="evidence" value="ECO:0007669"/>
    <property type="project" value="InterPro"/>
</dbReference>
<evidence type="ECO:0000256" key="5">
    <source>
        <dbReference type="ARBA" id="ARBA00022989"/>
    </source>
</evidence>
<evidence type="ECO:0000256" key="4">
    <source>
        <dbReference type="ARBA" id="ARBA00022692"/>
    </source>
</evidence>
<evidence type="ECO:0000256" key="3">
    <source>
        <dbReference type="ARBA" id="ARBA00022475"/>
    </source>
</evidence>
<keyword evidence="5 7" id="KW-1133">Transmembrane helix</keyword>
<dbReference type="Pfam" id="PF00528">
    <property type="entry name" value="BPD_transp_1"/>
    <property type="match status" value="1"/>
</dbReference>
<feature type="domain" description="ABC transmembrane type-1" evidence="8">
    <location>
        <begin position="83"/>
        <end position="289"/>
    </location>
</feature>
<feature type="transmembrane region" description="Helical" evidence="7">
    <location>
        <begin position="21"/>
        <end position="44"/>
    </location>
</feature>
<dbReference type="InterPro" id="IPR035906">
    <property type="entry name" value="MetI-like_sf"/>
</dbReference>
<feature type="transmembrane region" description="Helical" evidence="7">
    <location>
        <begin position="169"/>
        <end position="190"/>
    </location>
</feature>
<dbReference type="OrthoDB" id="45815at2157"/>
<gene>
    <name evidence="9" type="ORF">EA473_07775</name>
</gene>
<evidence type="ECO:0000313" key="10">
    <source>
        <dbReference type="Proteomes" id="UP000282323"/>
    </source>
</evidence>
<dbReference type="Gene3D" id="1.10.3720.10">
    <property type="entry name" value="MetI-like"/>
    <property type="match status" value="1"/>
</dbReference>
<keyword evidence="6 7" id="KW-0472">Membrane</keyword>
<dbReference type="CDD" id="cd06261">
    <property type="entry name" value="TM_PBP2"/>
    <property type="match status" value="1"/>
</dbReference>
<name>A0A3N6M135_NATCH</name>
<protein>
    <submittedName>
        <fullName evidence="9">Sugar ABC transporter permease</fullName>
    </submittedName>
</protein>
<dbReference type="InterPro" id="IPR000515">
    <property type="entry name" value="MetI-like"/>
</dbReference>
<comment type="subcellular location">
    <subcellularLocation>
        <location evidence="1 7">Cell membrane</location>
        <topology evidence="1 7">Multi-pass membrane protein</topology>
    </subcellularLocation>
</comment>
<dbReference type="EMBL" id="REGA01000005">
    <property type="protein sequence ID" value="RQG95357.1"/>
    <property type="molecule type" value="Genomic_DNA"/>
</dbReference>
<keyword evidence="3" id="KW-1003">Cell membrane</keyword>
<evidence type="ECO:0000259" key="8">
    <source>
        <dbReference type="PROSITE" id="PS50928"/>
    </source>
</evidence>
<dbReference type="InterPro" id="IPR050809">
    <property type="entry name" value="UgpAE/MalFG_permease"/>
</dbReference>
<keyword evidence="4 7" id="KW-0812">Transmembrane</keyword>
<dbReference type="PROSITE" id="PS50928">
    <property type="entry name" value="ABC_TM1"/>
    <property type="match status" value="1"/>
</dbReference>
<proteinExistence type="inferred from homology"/>
<dbReference type="Proteomes" id="UP000282323">
    <property type="component" value="Unassembled WGS sequence"/>
</dbReference>
<comment type="similarity">
    <text evidence="7">Belongs to the binding-protein-dependent transport system permease family.</text>
</comment>
<evidence type="ECO:0000256" key="7">
    <source>
        <dbReference type="RuleBase" id="RU363032"/>
    </source>
</evidence>
<sequence length="296" mass="34097">MSVISQTKQRYDNLTIKQKEVYLGYALILPSVLLVAITLVYPLLYNFYLSFTEVPLTPAESPEWIGLENYMTLISDPDFLVALRNTFIFTLFSDIGATVIGLGVALLFTKEFFGRRLARGVVLLPYIAPLIASAFVWQWIWDPTYGVGQFFFADLLGLYDSGTDLRNSLTMVIVFESWRYFPFAFLLILARLQSIPDELYEAAKVDGASRWARFRDITLPELKYVIATVFLIRWIWNFNVFADVWLFTRDVPVLGVFVYQTGFNQFEQGIAAATSMIMLVFLMLFVAIYVTWVIEW</sequence>
<organism evidence="9 10">
    <name type="scientific">Natrarchaeobius chitinivorans</name>
    <dbReference type="NCBI Taxonomy" id="1679083"/>
    <lineage>
        <taxon>Archaea</taxon>
        <taxon>Methanobacteriati</taxon>
        <taxon>Methanobacteriota</taxon>
        <taxon>Stenosarchaea group</taxon>
        <taxon>Halobacteria</taxon>
        <taxon>Halobacteriales</taxon>
        <taxon>Natrialbaceae</taxon>
        <taxon>Natrarchaeobius</taxon>
    </lineage>
</organism>
<comment type="caution">
    <text evidence="9">The sequence shown here is derived from an EMBL/GenBank/DDBJ whole genome shotgun (WGS) entry which is preliminary data.</text>
</comment>
<feature type="transmembrane region" description="Helical" evidence="7">
    <location>
        <begin position="120"/>
        <end position="140"/>
    </location>
</feature>
<accession>A0A3N6M135</accession>
<evidence type="ECO:0000313" key="9">
    <source>
        <dbReference type="EMBL" id="RQG95357.1"/>
    </source>
</evidence>
<dbReference type="PANTHER" id="PTHR43227:SF8">
    <property type="entry name" value="DIACETYLCHITOBIOSE UPTAKE SYSTEM PERMEASE PROTEIN DASB"/>
    <property type="match status" value="1"/>
</dbReference>
<keyword evidence="10" id="KW-1185">Reference proteome</keyword>
<reference evidence="9 10" key="1">
    <citation type="submission" date="2018-10" db="EMBL/GenBank/DDBJ databases">
        <title>Natrarchaeobius chitinivorans gen. nov., sp. nov., and Natrarchaeobius haloalkaliphilus sp. nov., alkaliphilic, chitin-utilizing haloarchaea from hypersaline alkaline lakes.</title>
        <authorList>
            <person name="Sorokin D.Y."/>
            <person name="Elcheninov A.G."/>
            <person name="Kostrikina N.A."/>
            <person name="Bale N.J."/>
            <person name="Sinninghe Damste J.S."/>
            <person name="Khijniak T.V."/>
            <person name="Kublanov I.V."/>
            <person name="Toshchakov S.V."/>
        </authorList>
    </citation>
    <scope>NUCLEOTIDE SEQUENCE [LARGE SCALE GENOMIC DNA]</scope>
    <source>
        <strain evidence="9 10">AArcht4T</strain>
    </source>
</reference>
<dbReference type="GO" id="GO:0005886">
    <property type="term" value="C:plasma membrane"/>
    <property type="evidence" value="ECO:0007669"/>
    <property type="project" value="UniProtKB-SubCell"/>
</dbReference>
<evidence type="ECO:0000256" key="1">
    <source>
        <dbReference type="ARBA" id="ARBA00004651"/>
    </source>
</evidence>
<feature type="transmembrane region" description="Helical" evidence="7">
    <location>
        <begin position="268"/>
        <end position="294"/>
    </location>
</feature>
<feature type="transmembrane region" description="Helical" evidence="7">
    <location>
        <begin position="87"/>
        <end position="108"/>
    </location>
</feature>
<dbReference type="AlphaFoldDB" id="A0A3N6M135"/>
<evidence type="ECO:0000256" key="2">
    <source>
        <dbReference type="ARBA" id="ARBA00022448"/>
    </source>
</evidence>
<evidence type="ECO:0000256" key="6">
    <source>
        <dbReference type="ARBA" id="ARBA00023136"/>
    </source>
</evidence>
<dbReference type="PANTHER" id="PTHR43227">
    <property type="entry name" value="BLL4140 PROTEIN"/>
    <property type="match status" value="1"/>
</dbReference>